<dbReference type="AlphaFoldDB" id="M2R6J0"/>
<keyword evidence="3" id="KW-1185">Reference proteome</keyword>
<protein>
    <submittedName>
        <fullName evidence="2">Uncharacterized protein</fullName>
    </submittedName>
</protein>
<sequence>MTPAEPRRIFATAGVSDPCAQPHISPSRPGSAAPSGRLLPRRLAVERCIQSSPTHPPTCRAWRPRFRICTRDLGRDSRLGQRRLGRLRVSLFDGLRTRGECAELCGGSYCPLGGRFWWKIEQGLVAAPNLLRTSSCLPLSLSRQWVLVEAHAPYSTSAPESAPCTADVETTSSLRYLPYHPPAQASHDLWVSSAAKSDPPLFFIRSIHSGHSRPTPASVSCSIDHIQSSTHSRAHHTSARVRTNAPWRFRIIFLPSREDSRFYSGCGTPSVVRPHR</sequence>
<dbReference type="EMBL" id="KB445805">
    <property type="protein sequence ID" value="EMD33812.1"/>
    <property type="molecule type" value="Genomic_DNA"/>
</dbReference>
<evidence type="ECO:0000313" key="3">
    <source>
        <dbReference type="Proteomes" id="UP000016930"/>
    </source>
</evidence>
<evidence type="ECO:0000256" key="1">
    <source>
        <dbReference type="SAM" id="MobiDB-lite"/>
    </source>
</evidence>
<dbReference type="HOGENOM" id="CLU_1008322_0_0_1"/>
<organism evidence="2 3">
    <name type="scientific">Ceriporiopsis subvermispora (strain B)</name>
    <name type="common">White-rot fungus</name>
    <name type="synonym">Gelatoporia subvermispora</name>
    <dbReference type="NCBI Taxonomy" id="914234"/>
    <lineage>
        <taxon>Eukaryota</taxon>
        <taxon>Fungi</taxon>
        <taxon>Dikarya</taxon>
        <taxon>Basidiomycota</taxon>
        <taxon>Agaricomycotina</taxon>
        <taxon>Agaricomycetes</taxon>
        <taxon>Polyporales</taxon>
        <taxon>Gelatoporiaceae</taxon>
        <taxon>Gelatoporia</taxon>
    </lineage>
</organism>
<evidence type="ECO:0000313" key="2">
    <source>
        <dbReference type="EMBL" id="EMD33812.1"/>
    </source>
</evidence>
<dbReference type="Proteomes" id="UP000016930">
    <property type="component" value="Unassembled WGS sequence"/>
</dbReference>
<reference evidence="2 3" key="1">
    <citation type="journal article" date="2012" name="Proc. Natl. Acad. Sci. U.S.A.">
        <title>Comparative genomics of Ceriporiopsis subvermispora and Phanerochaete chrysosporium provide insight into selective ligninolysis.</title>
        <authorList>
            <person name="Fernandez-Fueyo E."/>
            <person name="Ruiz-Duenas F.J."/>
            <person name="Ferreira P."/>
            <person name="Floudas D."/>
            <person name="Hibbett D.S."/>
            <person name="Canessa P."/>
            <person name="Larrondo L.F."/>
            <person name="James T.Y."/>
            <person name="Seelenfreund D."/>
            <person name="Lobos S."/>
            <person name="Polanco R."/>
            <person name="Tello M."/>
            <person name="Honda Y."/>
            <person name="Watanabe T."/>
            <person name="Watanabe T."/>
            <person name="Ryu J.S."/>
            <person name="Kubicek C.P."/>
            <person name="Schmoll M."/>
            <person name="Gaskell J."/>
            <person name="Hammel K.E."/>
            <person name="St John F.J."/>
            <person name="Vanden Wymelenberg A."/>
            <person name="Sabat G."/>
            <person name="Splinter BonDurant S."/>
            <person name="Syed K."/>
            <person name="Yadav J.S."/>
            <person name="Doddapaneni H."/>
            <person name="Subramanian V."/>
            <person name="Lavin J.L."/>
            <person name="Oguiza J.A."/>
            <person name="Perez G."/>
            <person name="Pisabarro A.G."/>
            <person name="Ramirez L."/>
            <person name="Santoyo F."/>
            <person name="Master E."/>
            <person name="Coutinho P.M."/>
            <person name="Henrissat B."/>
            <person name="Lombard V."/>
            <person name="Magnuson J.K."/>
            <person name="Kuees U."/>
            <person name="Hori C."/>
            <person name="Igarashi K."/>
            <person name="Samejima M."/>
            <person name="Held B.W."/>
            <person name="Barry K.W."/>
            <person name="LaButti K.M."/>
            <person name="Lapidus A."/>
            <person name="Lindquist E.A."/>
            <person name="Lucas S.M."/>
            <person name="Riley R."/>
            <person name="Salamov A.A."/>
            <person name="Hoffmeister D."/>
            <person name="Schwenk D."/>
            <person name="Hadar Y."/>
            <person name="Yarden O."/>
            <person name="de Vries R.P."/>
            <person name="Wiebenga A."/>
            <person name="Stenlid J."/>
            <person name="Eastwood D."/>
            <person name="Grigoriev I.V."/>
            <person name="Berka R.M."/>
            <person name="Blanchette R.A."/>
            <person name="Kersten P."/>
            <person name="Martinez A.T."/>
            <person name="Vicuna R."/>
            <person name="Cullen D."/>
        </authorList>
    </citation>
    <scope>NUCLEOTIDE SEQUENCE [LARGE SCALE GENOMIC DNA]</scope>
    <source>
        <strain evidence="2 3">B</strain>
    </source>
</reference>
<gene>
    <name evidence="2" type="ORF">CERSUDRAFT_117887</name>
</gene>
<feature type="compositionally biased region" description="Low complexity" evidence="1">
    <location>
        <begin position="25"/>
        <end position="36"/>
    </location>
</feature>
<feature type="region of interest" description="Disordered" evidence="1">
    <location>
        <begin position="17"/>
        <end position="36"/>
    </location>
</feature>
<accession>M2R6J0</accession>
<name>M2R6J0_CERS8</name>
<proteinExistence type="predicted"/>